<evidence type="ECO:0000313" key="2">
    <source>
        <dbReference type="EMBL" id="QNT90594.1"/>
    </source>
</evidence>
<organism evidence="2 3">
    <name type="scientific">Streptomyces griseofuscus</name>
    <dbReference type="NCBI Taxonomy" id="146922"/>
    <lineage>
        <taxon>Bacteria</taxon>
        <taxon>Bacillati</taxon>
        <taxon>Actinomycetota</taxon>
        <taxon>Actinomycetes</taxon>
        <taxon>Kitasatosporales</taxon>
        <taxon>Streptomycetaceae</taxon>
        <taxon>Streptomyces</taxon>
    </lineage>
</organism>
<dbReference type="AlphaFoldDB" id="A0A7H1PRB4"/>
<protein>
    <submittedName>
        <fullName evidence="2">Uncharacterized protein</fullName>
    </submittedName>
</protein>
<reference evidence="2 3" key="1">
    <citation type="submission" date="2020-04" db="EMBL/GenBank/DDBJ databases">
        <title>Characterization and engineering of Streptomyces griseofuscus DSM40191 as a potential heterologous host for expression of BGCs.</title>
        <authorList>
            <person name="Gren T."/>
            <person name="Whitford C.M."/>
            <person name="Mohite O.S."/>
            <person name="Joergensen T.S."/>
            <person name="Nielsen J.B."/>
            <person name="Lee S.Y."/>
            <person name="Weber T."/>
        </authorList>
    </citation>
    <scope>NUCLEOTIDE SEQUENCE [LARGE SCALE GENOMIC DNA]</scope>
    <source>
        <strain evidence="2 3">DSM 40191</strain>
    </source>
</reference>
<evidence type="ECO:0000256" key="1">
    <source>
        <dbReference type="SAM" id="MobiDB-lite"/>
    </source>
</evidence>
<proteinExistence type="predicted"/>
<name>A0A7H1PRB4_9ACTN</name>
<feature type="compositionally biased region" description="Basic and acidic residues" evidence="1">
    <location>
        <begin position="25"/>
        <end position="46"/>
    </location>
</feature>
<feature type="region of interest" description="Disordered" evidence="1">
    <location>
        <begin position="1"/>
        <end position="54"/>
    </location>
</feature>
<dbReference type="KEGG" id="sgf:HEP81_00257"/>
<accession>A0A7H1PRB4</accession>
<sequence>MRAGREEPGEDGSRARLAPATYRGWEARGHAPDKMADPRDGWEENPQRPGWGWRVHTPSFIRPMVEKGASIKGTWRPVCFTRVDRTPVIQYRAG</sequence>
<gene>
    <name evidence="2" type="ORF">HEP81_00257</name>
</gene>
<feature type="compositionally biased region" description="Basic and acidic residues" evidence="1">
    <location>
        <begin position="1"/>
        <end position="14"/>
    </location>
</feature>
<dbReference type="EMBL" id="CP051006">
    <property type="protein sequence ID" value="QNT90594.1"/>
    <property type="molecule type" value="Genomic_DNA"/>
</dbReference>
<evidence type="ECO:0000313" key="3">
    <source>
        <dbReference type="Proteomes" id="UP000516422"/>
    </source>
</evidence>
<dbReference type="Proteomes" id="UP000516422">
    <property type="component" value="Chromosome"/>
</dbReference>